<gene>
    <name evidence="1" type="ORF">COR51_23860</name>
</gene>
<reference evidence="1 2" key="1">
    <citation type="submission" date="2018-03" db="EMBL/GenBank/DDBJ databases">
        <title>Genetic Diversity and Phenotypic Plasticity of AHL Mediated Quorum Sensing in Environmental Strains of Vibrio mediterranei.</title>
        <authorList>
            <person name="Lantoine F."/>
            <person name="Vouve F."/>
        </authorList>
    </citation>
    <scope>NUCLEOTIDE SEQUENCE [LARGE SCALE GENOMIC DNA]</scope>
    <source>
        <strain evidence="1 2">17LN0615E</strain>
    </source>
</reference>
<comment type="caution">
    <text evidence="1">The sequence shown here is derived from an EMBL/GenBank/DDBJ whole genome shotgun (WGS) entry which is preliminary data.</text>
</comment>
<keyword evidence="2" id="KW-1185">Reference proteome</keyword>
<sequence length="158" mass="17702">MIDKNELLGQGKYFGRVFLDYLCEHADFNNGRGGIKQELADEMLAIGQSEGLTEKESISVANVRHWRDGAHKIPFWVNHAALILACEKGFTVTHPADAVAIVATVLKQYTSNKKVYVEGLLIYIEQKYGVKVSEQWLVVVKMYLESRGMTLLSELPSA</sequence>
<name>A0ABX5D6Q5_9VIBR</name>
<protein>
    <submittedName>
        <fullName evidence="1">Uncharacterized protein</fullName>
    </submittedName>
</protein>
<evidence type="ECO:0000313" key="1">
    <source>
        <dbReference type="EMBL" id="PRQ65160.1"/>
    </source>
</evidence>
<accession>A0ABX5D6Q5</accession>
<dbReference type="RefSeq" id="WP_106008946.1">
    <property type="nucleotide sequence ID" value="NZ_JAKEUH010000395.1"/>
</dbReference>
<dbReference type="EMBL" id="NWTN01000026">
    <property type="protein sequence ID" value="PRQ65160.1"/>
    <property type="molecule type" value="Genomic_DNA"/>
</dbReference>
<organism evidence="1 2">
    <name type="scientific">Vibrio mediterranei</name>
    <dbReference type="NCBI Taxonomy" id="689"/>
    <lineage>
        <taxon>Bacteria</taxon>
        <taxon>Pseudomonadati</taxon>
        <taxon>Pseudomonadota</taxon>
        <taxon>Gammaproteobacteria</taxon>
        <taxon>Vibrionales</taxon>
        <taxon>Vibrionaceae</taxon>
        <taxon>Vibrio</taxon>
    </lineage>
</organism>
<dbReference type="Proteomes" id="UP000238163">
    <property type="component" value="Unassembled WGS sequence"/>
</dbReference>
<evidence type="ECO:0000313" key="2">
    <source>
        <dbReference type="Proteomes" id="UP000238163"/>
    </source>
</evidence>
<proteinExistence type="predicted"/>